<protein>
    <submittedName>
        <fullName evidence="10">Cytochrome c oxidase subunit 3</fullName>
    </submittedName>
</protein>
<evidence type="ECO:0000256" key="2">
    <source>
        <dbReference type="ARBA" id="ARBA00010581"/>
    </source>
</evidence>
<evidence type="ECO:0000256" key="3">
    <source>
        <dbReference type="ARBA" id="ARBA00022475"/>
    </source>
</evidence>
<evidence type="ECO:0000259" key="9">
    <source>
        <dbReference type="PROSITE" id="PS50253"/>
    </source>
</evidence>
<evidence type="ECO:0000313" key="11">
    <source>
        <dbReference type="Proteomes" id="UP000199513"/>
    </source>
</evidence>
<keyword evidence="6 8" id="KW-0472">Membrane</keyword>
<dbReference type="AlphaFoldDB" id="A0A1I2EM57"/>
<dbReference type="Proteomes" id="UP000199513">
    <property type="component" value="Unassembled WGS sequence"/>
</dbReference>
<dbReference type="PANTHER" id="PTHR11403">
    <property type="entry name" value="CYTOCHROME C OXIDASE SUBUNIT III"/>
    <property type="match status" value="1"/>
</dbReference>
<dbReference type="InterPro" id="IPR013833">
    <property type="entry name" value="Cyt_c_oxidase_su3_a-hlx"/>
</dbReference>
<dbReference type="Gene3D" id="1.20.120.80">
    <property type="entry name" value="Cytochrome c oxidase, subunit III, four-helix bundle"/>
    <property type="match status" value="1"/>
</dbReference>
<name>A0A1I2EM57_9BACT</name>
<keyword evidence="11" id="KW-1185">Reference proteome</keyword>
<feature type="transmembrane region" description="Helical" evidence="8">
    <location>
        <begin position="95"/>
        <end position="113"/>
    </location>
</feature>
<evidence type="ECO:0000256" key="1">
    <source>
        <dbReference type="ARBA" id="ARBA00004651"/>
    </source>
</evidence>
<evidence type="ECO:0000256" key="8">
    <source>
        <dbReference type="SAM" id="Phobius"/>
    </source>
</evidence>
<evidence type="ECO:0000256" key="5">
    <source>
        <dbReference type="ARBA" id="ARBA00022989"/>
    </source>
</evidence>
<dbReference type="GO" id="GO:0019646">
    <property type="term" value="P:aerobic electron transport chain"/>
    <property type="evidence" value="ECO:0007669"/>
    <property type="project" value="InterPro"/>
</dbReference>
<dbReference type="PROSITE" id="PS50253">
    <property type="entry name" value="COX3"/>
    <property type="match status" value="1"/>
</dbReference>
<dbReference type="OrthoDB" id="9810850at2"/>
<dbReference type="GO" id="GO:0004129">
    <property type="term" value="F:cytochrome-c oxidase activity"/>
    <property type="evidence" value="ECO:0007669"/>
    <property type="project" value="InterPro"/>
</dbReference>
<proteinExistence type="inferred from homology"/>
<dbReference type="GO" id="GO:0005886">
    <property type="term" value="C:plasma membrane"/>
    <property type="evidence" value="ECO:0007669"/>
    <property type="project" value="UniProtKB-SubCell"/>
</dbReference>
<dbReference type="STRING" id="1003.SAMN04488541_101067"/>
<evidence type="ECO:0000256" key="4">
    <source>
        <dbReference type="ARBA" id="ARBA00022692"/>
    </source>
</evidence>
<feature type="transmembrane region" description="Helical" evidence="8">
    <location>
        <begin position="186"/>
        <end position="205"/>
    </location>
</feature>
<comment type="similarity">
    <text evidence="2 7">Belongs to the cytochrome c oxidase subunit 3 family.</text>
</comment>
<evidence type="ECO:0000256" key="6">
    <source>
        <dbReference type="ARBA" id="ARBA00023136"/>
    </source>
</evidence>
<dbReference type="RefSeq" id="WP_091542522.1">
    <property type="nucleotide sequence ID" value="NZ_FONY01000010.1"/>
</dbReference>
<keyword evidence="3" id="KW-1003">Cell membrane</keyword>
<keyword evidence="5 8" id="KW-1133">Transmembrane helix</keyword>
<dbReference type="EMBL" id="FONY01000010">
    <property type="protein sequence ID" value="SFE93320.1"/>
    <property type="molecule type" value="Genomic_DNA"/>
</dbReference>
<feature type="transmembrane region" description="Helical" evidence="8">
    <location>
        <begin position="133"/>
        <end position="152"/>
    </location>
</feature>
<feature type="transmembrane region" description="Helical" evidence="8">
    <location>
        <begin position="21"/>
        <end position="44"/>
    </location>
</feature>
<dbReference type="InterPro" id="IPR035973">
    <property type="entry name" value="Cyt_c_oxidase_su3-like_sf"/>
</dbReference>
<dbReference type="SUPFAM" id="SSF81452">
    <property type="entry name" value="Cytochrome c oxidase subunit III-like"/>
    <property type="match status" value="1"/>
</dbReference>
<comment type="subcellular location">
    <subcellularLocation>
        <location evidence="1 7">Cell membrane</location>
        <topology evidence="1 7">Multi-pass membrane protein</topology>
    </subcellularLocation>
</comment>
<dbReference type="PANTHER" id="PTHR11403:SF2">
    <property type="entry name" value="CYTOCHROME BO(3) UBIQUINOL OXIDASE SUBUNIT 3"/>
    <property type="match status" value="1"/>
</dbReference>
<sequence length="206" mass="23967">MEKNVPTQEIPLFKRLEKQHPFLIMLYLAMTGSGVVFLFLLVGFTKSLEKFDLSNLAFPKFFFVSTIFILVSSYFAQKAWTDFHIDEAKSLRTNLFYLFIVGAAFSICQILGWQSLVAQGIRFSGKAAGSYMYILTGLHILHLLAGLIFAIVQFNHYKKASEDAVQALIIFSNKYEKMKMRLLKDYWHFLDGLWIIIFLYLLFFFF</sequence>
<feature type="transmembrane region" description="Helical" evidence="8">
    <location>
        <begin position="56"/>
        <end position="75"/>
    </location>
</feature>
<accession>A0A1I2EM57</accession>
<dbReference type="InterPro" id="IPR000298">
    <property type="entry name" value="Cyt_c_oxidase-like_su3"/>
</dbReference>
<gene>
    <name evidence="10" type="ORF">SAMN04488541_101067</name>
</gene>
<evidence type="ECO:0000313" key="10">
    <source>
        <dbReference type="EMBL" id="SFE93320.1"/>
    </source>
</evidence>
<evidence type="ECO:0000256" key="7">
    <source>
        <dbReference type="RuleBase" id="RU003376"/>
    </source>
</evidence>
<feature type="domain" description="Heme-copper oxidase subunit III family profile" evidence="9">
    <location>
        <begin position="26"/>
        <end position="206"/>
    </location>
</feature>
<dbReference type="InterPro" id="IPR024791">
    <property type="entry name" value="Cyt_c/ubiquinol_Oxase_su3"/>
</dbReference>
<keyword evidence="4 7" id="KW-0812">Transmembrane</keyword>
<reference evidence="10 11" key="1">
    <citation type="submission" date="2016-10" db="EMBL/GenBank/DDBJ databases">
        <authorList>
            <person name="de Groot N.N."/>
        </authorList>
    </citation>
    <scope>NUCLEOTIDE SEQUENCE [LARGE SCALE GENOMIC DNA]</scope>
    <source>
        <strain>GEY</strain>
        <strain evidence="11">DSM 9560</strain>
    </source>
</reference>
<organism evidence="10 11">
    <name type="scientific">Thermoflexibacter ruber</name>
    <dbReference type="NCBI Taxonomy" id="1003"/>
    <lineage>
        <taxon>Bacteria</taxon>
        <taxon>Pseudomonadati</taxon>
        <taxon>Bacteroidota</taxon>
        <taxon>Cytophagia</taxon>
        <taxon>Cytophagales</taxon>
        <taxon>Thermoflexibacteraceae</taxon>
        <taxon>Thermoflexibacter</taxon>
    </lineage>
</organism>